<gene>
    <name evidence="1" type="primary">NIT4B_1</name>
    <name evidence="1" type="ORF">CFP56_000914</name>
</gene>
<dbReference type="GO" id="GO:0018822">
    <property type="term" value="F:nitrile hydratase activity"/>
    <property type="evidence" value="ECO:0007669"/>
    <property type="project" value="TreeGrafter"/>
</dbReference>
<dbReference type="InterPro" id="IPR044149">
    <property type="entry name" value="Nitrilases_CHs"/>
</dbReference>
<evidence type="ECO:0000313" key="1">
    <source>
        <dbReference type="EMBL" id="KAK7816017.1"/>
    </source>
</evidence>
<dbReference type="AlphaFoldDB" id="A0AAW0IP73"/>
<dbReference type="PANTHER" id="PTHR46044">
    <property type="entry name" value="NITRILASE"/>
    <property type="match status" value="1"/>
</dbReference>
<dbReference type="EMBL" id="PKMF04000967">
    <property type="protein sequence ID" value="KAK7816017.1"/>
    <property type="molecule type" value="Genomic_DNA"/>
</dbReference>
<comment type="caution">
    <text evidence="1">The sequence shown here is derived from an EMBL/GenBank/DDBJ whole genome shotgun (WGS) entry which is preliminary data.</text>
</comment>
<keyword evidence="2" id="KW-1185">Reference proteome</keyword>
<proteinExistence type="predicted"/>
<reference evidence="1 2" key="1">
    <citation type="journal article" date="2018" name="Sci. Data">
        <title>The draft genome sequence of cork oak.</title>
        <authorList>
            <person name="Ramos A.M."/>
            <person name="Usie A."/>
            <person name="Barbosa P."/>
            <person name="Barros P.M."/>
            <person name="Capote T."/>
            <person name="Chaves I."/>
            <person name="Simoes F."/>
            <person name="Abreu I."/>
            <person name="Carrasquinho I."/>
            <person name="Faro C."/>
            <person name="Guimaraes J.B."/>
            <person name="Mendonca D."/>
            <person name="Nobrega F."/>
            <person name="Rodrigues L."/>
            <person name="Saibo N.J.M."/>
            <person name="Varela M.C."/>
            <person name="Egas C."/>
            <person name="Matos J."/>
            <person name="Miguel C.M."/>
            <person name="Oliveira M.M."/>
            <person name="Ricardo C.P."/>
            <person name="Goncalves S."/>
        </authorList>
    </citation>
    <scope>NUCLEOTIDE SEQUENCE [LARGE SCALE GENOMIC DNA]</scope>
    <source>
        <strain evidence="2">cv. HL8</strain>
    </source>
</reference>
<sequence length="188" mass="21745">MGKFEVHFQMGVVERIGYSLFSAILIFDSVFWYQGKHQKLMPIASECVVWWSVEKSLLPVCKTPMFDNSQIKGDMASYNDPHCPRRWLFCSIYEPILQKRKTICCQQNVFLEVQMMGPFWLDLITKGVHLKQSCPLLLFQNLEGWKWASSWTKLGQSDSSTPNPISFTIAVKAEVKKERQSGPLDMKE</sequence>
<dbReference type="PANTHER" id="PTHR46044:SF8">
    <property type="entry name" value="BIFUNCTIONAL NITRILASE_NITRILE HYDRATASE NIT4B"/>
    <property type="match status" value="1"/>
</dbReference>
<dbReference type="GO" id="GO:0000257">
    <property type="term" value="F:nitrilase activity"/>
    <property type="evidence" value="ECO:0007669"/>
    <property type="project" value="TreeGrafter"/>
</dbReference>
<evidence type="ECO:0000313" key="2">
    <source>
        <dbReference type="Proteomes" id="UP000237347"/>
    </source>
</evidence>
<protein>
    <submittedName>
        <fullName evidence="1">Bifunctional nitrilase/nitrile hydratase nit4b</fullName>
    </submittedName>
</protein>
<dbReference type="Proteomes" id="UP000237347">
    <property type="component" value="Unassembled WGS sequence"/>
</dbReference>
<name>A0AAW0IP73_QUESU</name>
<dbReference type="GO" id="GO:0051410">
    <property type="term" value="P:detoxification of nitrogen compound"/>
    <property type="evidence" value="ECO:0007669"/>
    <property type="project" value="TreeGrafter"/>
</dbReference>
<organism evidence="1 2">
    <name type="scientific">Quercus suber</name>
    <name type="common">Cork oak</name>
    <dbReference type="NCBI Taxonomy" id="58331"/>
    <lineage>
        <taxon>Eukaryota</taxon>
        <taxon>Viridiplantae</taxon>
        <taxon>Streptophyta</taxon>
        <taxon>Embryophyta</taxon>
        <taxon>Tracheophyta</taxon>
        <taxon>Spermatophyta</taxon>
        <taxon>Magnoliopsida</taxon>
        <taxon>eudicotyledons</taxon>
        <taxon>Gunneridae</taxon>
        <taxon>Pentapetalae</taxon>
        <taxon>rosids</taxon>
        <taxon>fabids</taxon>
        <taxon>Fagales</taxon>
        <taxon>Fagaceae</taxon>
        <taxon>Quercus</taxon>
    </lineage>
</organism>
<accession>A0AAW0IP73</accession>